<sequence length="156" mass="17606">MTWYILKTDIIAFSYCAADRSRTFETRRRRSKTFLPLASRRHIPDLIHIVAFIATNIQGWTVIAHGSHTAVFLTPGFSVLPSRYQTNVKNGEVCAFELDSASCHTRKSRTPMTKRLATRATIPMIQLKIVSHWLSSKLALDEMPSVLGVQIWTCGA</sequence>
<protein>
    <submittedName>
        <fullName evidence="1">Uncharacterized protein</fullName>
    </submittedName>
</protein>
<organism evidence="1 2">
    <name type="scientific">Ramazzottius varieornatus</name>
    <name type="common">Water bear</name>
    <name type="synonym">Tardigrade</name>
    <dbReference type="NCBI Taxonomy" id="947166"/>
    <lineage>
        <taxon>Eukaryota</taxon>
        <taxon>Metazoa</taxon>
        <taxon>Ecdysozoa</taxon>
        <taxon>Tardigrada</taxon>
        <taxon>Eutardigrada</taxon>
        <taxon>Parachela</taxon>
        <taxon>Hypsibioidea</taxon>
        <taxon>Ramazzottiidae</taxon>
        <taxon>Ramazzottius</taxon>
    </lineage>
</organism>
<evidence type="ECO:0000313" key="2">
    <source>
        <dbReference type="Proteomes" id="UP000186922"/>
    </source>
</evidence>
<evidence type="ECO:0000313" key="1">
    <source>
        <dbReference type="EMBL" id="GAU87390.1"/>
    </source>
</evidence>
<accession>A0A1D1UFS4</accession>
<dbReference type="AlphaFoldDB" id="A0A1D1UFS4"/>
<gene>
    <name evidence="1" type="primary">RvY_00249</name>
    <name evidence="1" type="synonym">RvY_00249.2</name>
    <name evidence="1" type="ORF">RvY_00249-2</name>
</gene>
<keyword evidence="2" id="KW-1185">Reference proteome</keyword>
<dbReference type="Proteomes" id="UP000186922">
    <property type="component" value="Unassembled WGS sequence"/>
</dbReference>
<name>A0A1D1UFS4_RAMVA</name>
<dbReference type="EMBL" id="BDGG01000001">
    <property type="protein sequence ID" value="GAU87390.1"/>
    <property type="molecule type" value="Genomic_DNA"/>
</dbReference>
<comment type="caution">
    <text evidence="1">The sequence shown here is derived from an EMBL/GenBank/DDBJ whole genome shotgun (WGS) entry which is preliminary data.</text>
</comment>
<proteinExistence type="predicted"/>
<reference evidence="1 2" key="1">
    <citation type="journal article" date="2016" name="Nat. Commun.">
        <title>Extremotolerant tardigrade genome and improved radiotolerance of human cultured cells by tardigrade-unique protein.</title>
        <authorList>
            <person name="Hashimoto T."/>
            <person name="Horikawa D.D."/>
            <person name="Saito Y."/>
            <person name="Kuwahara H."/>
            <person name="Kozuka-Hata H."/>
            <person name="Shin-I T."/>
            <person name="Minakuchi Y."/>
            <person name="Ohishi K."/>
            <person name="Motoyama A."/>
            <person name="Aizu T."/>
            <person name="Enomoto A."/>
            <person name="Kondo K."/>
            <person name="Tanaka S."/>
            <person name="Hara Y."/>
            <person name="Koshikawa S."/>
            <person name="Sagara H."/>
            <person name="Miura T."/>
            <person name="Yokobori S."/>
            <person name="Miyagawa K."/>
            <person name="Suzuki Y."/>
            <person name="Kubo T."/>
            <person name="Oyama M."/>
            <person name="Kohara Y."/>
            <person name="Fujiyama A."/>
            <person name="Arakawa K."/>
            <person name="Katayama T."/>
            <person name="Toyoda A."/>
            <person name="Kunieda T."/>
        </authorList>
    </citation>
    <scope>NUCLEOTIDE SEQUENCE [LARGE SCALE GENOMIC DNA]</scope>
    <source>
        <strain evidence="1 2">YOKOZUNA-1</strain>
    </source>
</reference>